<reference evidence="1 2" key="2">
    <citation type="journal article" date="2022" name="Mol. Ecol. Resour.">
        <title>The genomes of chicory, endive, great burdock and yacon provide insights into Asteraceae paleo-polyploidization history and plant inulin production.</title>
        <authorList>
            <person name="Fan W."/>
            <person name="Wang S."/>
            <person name="Wang H."/>
            <person name="Wang A."/>
            <person name="Jiang F."/>
            <person name="Liu H."/>
            <person name="Zhao H."/>
            <person name="Xu D."/>
            <person name="Zhang Y."/>
        </authorList>
    </citation>
    <scope>NUCLEOTIDE SEQUENCE [LARGE SCALE GENOMIC DNA]</scope>
    <source>
        <strain evidence="2">cv. Niubang</strain>
    </source>
</reference>
<evidence type="ECO:0000313" key="1">
    <source>
        <dbReference type="EMBL" id="KAI3748613.1"/>
    </source>
</evidence>
<sequence>MEHPKMSCFYYSFVLLFILITTRSAIAIDTIYSNQTLKDGDTILSPTQIFQLGFFSLGNSSLRYLGIRYNSISTGTVVWVANRKVPLVDPTGMLKVNDDGTLQLLSVDQTLIWSSQSSKLAINTSNPVAQLLDDGNLVLKDEISGNLIWQSFDYPGDTLLPGMKLGVDRVTGTNRNLTSWKSSDDPSSGSYTVWMDINGYPQLYNMKDESIYQQRLGSWNGLGFSGMRGLGPSSFYDFEFVLNHKEIYYRYTLVNNSFYTRMTLDTQGSFYQLVWSDQSKSWVSSMMTFLDVCERYALCGVYGSCSITNSPGCACLEGFEPRQPEEWFINDWSSGCKHENFMTTENGHNFNKLSNMKLPDSRNSWFSNTMSLGECENVCTRNISCTAYANTDIRGGGSGCLLWFSELIDIREAPQGDGSGQDIYVKVFDTNIIGDKKTKKKSQLKVILSTVFPVVLLSFALILYVWRTKKKSHHKAFINEDQNQDLELPLFSLGKMVKATSNFSISNKLGQGGFGAVYKGVLEEGQEIAVKRLSKTSRQGLVEFQNEVICIAKLQHRNLVKLLGYCVQGEEKMLIYEYMPNKSLDSFLFDENNSLLLDWPQRYHIINGIARGLLYLHQDSRLRIIHRDLKASNVLLDSNMNPKISDFGLARMFREYETEANTNKVVGTLGYISPEYAANGVFSVKSDVFSFGVLVLEIVSGKKNRGFSHQDHHDNLLGHAWRLYKEAYPLKLVDAALGGSWNVSEVLQSIHVGLSCVQQHAEDRPSMSLVIHMLGGEGALPLPKQPGFFTEATKSEVESTLIMPQVPVSINEVTITQLDAR</sequence>
<keyword evidence="2" id="KW-1185">Reference proteome</keyword>
<comment type="caution">
    <text evidence="1">The sequence shown here is derived from an EMBL/GenBank/DDBJ whole genome shotgun (WGS) entry which is preliminary data.</text>
</comment>
<gene>
    <name evidence="1" type="ORF">L6452_11822</name>
</gene>
<organism evidence="1 2">
    <name type="scientific">Arctium lappa</name>
    <name type="common">Greater burdock</name>
    <name type="synonym">Lappa major</name>
    <dbReference type="NCBI Taxonomy" id="4217"/>
    <lineage>
        <taxon>Eukaryota</taxon>
        <taxon>Viridiplantae</taxon>
        <taxon>Streptophyta</taxon>
        <taxon>Embryophyta</taxon>
        <taxon>Tracheophyta</taxon>
        <taxon>Spermatophyta</taxon>
        <taxon>Magnoliopsida</taxon>
        <taxon>eudicotyledons</taxon>
        <taxon>Gunneridae</taxon>
        <taxon>Pentapetalae</taxon>
        <taxon>asterids</taxon>
        <taxon>campanulids</taxon>
        <taxon>Asterales</taxon>
        <taxon>Asteraceae</taxon>
        <taxon>Carduoideae</taxon>
        <taxon>Cardueae</taxon>
        <taxon>Arctiinae</taxon>
        <taxon>Arctium</taxon>
    </lineage>
</organism>
<accession>A0ACB9DPJ3</accession>
<evidence type="ECO:0000313" key="2">
    <source>
        <dbReference type="Proteomes" id="UP001055879"/>
    </source>
</evidence>
<name>A0ACB9DPJ3_ARCLA</name>
<reference evidence="2" key="1">
    <citation type="journal article" date="2022" name="Mol. Ecol. Resour.">
        <title>The genomes of chicory, endive, great burdock and yacon provide insights into Asteraceae palaeo-polyploidization history and plant inulin production.</title>
        <authorList>
            <person name="Fan W."/>
            <person name="Wang S."/>
            <person name="Wang H."/>
            <person name="Wang A."/>
            <person name="Jiang F."/>
            <person name="Liu H."/>
            <person name="Zhao H."/>
            <person name="Xu D."/>
            <person name="Zhang Y."/>
        </authorList>
    </citation>
    <scope>NUCLEOTIDE SEQUENCE [LARGE SCALE GENOMIC DNA]</scope>
    <source>
        <strain evidence="2">cv. Niubang</strain>
    </source>
</reference>
<dbReference type="EMBL" id="CM042049">
    <property type="protein sequence ID" value="KAI3748613.1"/>
    <property type="molecule type" value="Genomic_DNA"/>
</dbReference>
<proteinExistence type="predicted"/>
<protein>
    <submittedName>
        <fullName evidence="1">Uncharacterized protein</fullName>
    </submittedName>
</protein>
<dbReference type="Proteomes" id="UP001055879">
    <property type="component" value="Linkage Group LG03"/>
</dbReference>